<dbReference type="GO" id="GO:0030170">
    <property type="term" value="F:pyridoxal phosphate binding"/>
    <property type="evidence" value="ECO:0007669"/>
    <property type="project" value="InterPro"/>
</dbReference>
<evidence type="ECO:0000259" key="5">
    <source>
        <dbReference type="Pfam" id="PF00155"/>
    </source>
</evidence>
<dbReference type="EC" id="2.6.1.-" evidence="4"/>
<keyword evidence="3 4" id="KW-0808">Transferase</keyword>
<evidence type="ECO:0000256" key="1">
    <source>
        <dbReference type="ARBA" id="ARBA00001933"/>
    </source>
</evidence>
<comment type="similarity">
    <text evidence="4">Belongs to the class-I pyridoxal-phosphate-dependent aminotransferase family.</text>
</comment>
<keyword evidence="7" id="KW-1185">Reference proteome</keyword>
<dbReference type="InterPro" id="IPR004838">
    <property type="entry name" value="NHTrfase_class1_PyrdxlP-BS"/>
</dbReference>
<accession>A0A075RAQ0</accession>
<protein>
    <recommendedName>
        <fullName evidence="4">Aminotransferase</fullName>
        <ecNumber evidence="4">2.6.1.-</ecNumber>
    </recommendedName>
</protein>
<keyword evidence="2 4" id="KW-0032">Aminotransferase</keyword>
<dbReference type="PANTHER" id="PTHR42832">
    <property type="entry name" value="AMINO ACID AMINOTRANSFERASE"/>
    <property type="match status" value="1"/>
</dbReference>
<dbReference type="RefSeq" id="WP_003338806.1">
    <property type="nucleotide sequence ID" value="NZ_CP007807.1"/>
</dbReference>
<dbReference type="InterPro" id="IPR015422">
    <property type="entry name" value="PyrdxlP-dep_Trfase_small"/>
</dbReference>
<dbReference type="Gene3D" id="3.90.1150.10">
    <property type="entry name" value="Aspartate Aminotransferase, domain 1"/>
    <property type="match status" value="1"/>
</dbReference>
<dbReference type="Proteomes" id="UP000005850">
    <property type="component" value="Plasmid pBRLA33"/>
</dbReference>
<evidence type="ECO:0000313" key="6">
    <source>
        <dbReference type="EMBL" id="AIG28934.1"/>
    </source>
</evidence>
<dbReference type="Gene3D" id="3.40.640.10">
    <property type="entry name" value="Type I PLP-dependent aspartate aminotransferase-like (Major domain)"/>
    <property type="match status" value="1"/>
</dbReference>
<dbReference type="AlphaFoldDB" id="A0A075RAQ0"/>
<keyword evidence="6" id="KW-0670">Pyruvate</keyword>
<evidence type="ECO:0000256" key="3">
    <source>
        <dbReference type="ARBA" id="ARBA00022679"/>
    </source>
</evidence>
<gene>
    <name evidence="6" type="primary">alaC</name>
    <name evidence="6" type="ORF">BRLA_33p000070</name>
</gene>
<evidence type="ECO:0000256" key="2">
    <source>
        <dbReference type="ARBA" id="ARBA00022576"/>
    </source>
</evidence>
<dbReference type="PROSITE" id="PS00105">
    <property type="entry name" value="AA_TRANSFER_CLASS_1"/>
    <property type="match status" value="1"/>
</dbReference>
<dbReference type="InterPro" id="IPR050881">
    <property type="entry name" value="LL-DAP_aminotransferase"/>
</dbReference>
<dbReference type="KEGG" id="blr:BRLA_33p000070"/>
<dbReference type="Pfam" id="PF00155">
    <property type="entry name" value="Aminotran_1_2"/>
    <property type="match status" value="1"/>
</dbReference>
<dbReference type="EMBL" id="CP007807">
    <property type="protein sequence ID" value="AIG28934.1"/>
    <property type="molecule type" value="Genomic_DNA"/>
</dbReference>
<dbReference type="GO" id="GO:0008483">
    <property type="term" value="F:transaminase activity"/>
    <property type="evidence" value="ECO:0007669"/>
    <property type="project" value="UniProtKB-KW"/>
</dbReference>
<name>A0A075RAQ0_BRELA</name>
<sequence length="390" mass="43504">MARTYIQTLPEDAFSFIEEQLQRQTRPVINLAIGNPDGSPNPELMEKLKEYISNSSYHGYGDFTPDVGKKLKKAAAAYYARRFKVSLCDETEVLDVLGTKEGIYYLLSALLDEGDSVLVPSPSYSVYTNCLHLVGGVPIYFPCEKETFIPDLSQISQEDLQKAKVMVLCSPGNPTATVLSKEFLAEAIALAKEFNFVIIHDLAYAEISYDGAEVPSILSLPGGRDVAVELYSLSKSCNVAGWRIGFAVGNKHVLQGLRTMKFNVDFGMFLPFQCVAIDALEQMEYYASEQMKRYQERMDYFVPELQKLGWEVKKSPASFFLWTKIPREYEEMGDRNFVSYLLDQAGILLSPGSGFGAGGTGYVRIALVKDIEVLQEVIARLQRLKVSAAT</sequence>
<evidence type="ECO:0000256" key="4">
    <source>
        <dbReference type="RuleBase" id="RU000481"/>
    </source>
</evidence>
<evidence type="ECO:0000313" key="7">
    <source>
        <dbReference type="Proteomes" id="UP000005850"/>
    </source>
</evidence>
<dbReference type="CDD" id="cd00609">
    <property type="entry name" value="AAT_like"/>
    <property type="match status" value="1"/>
</dbReference>
<reference evidence="6 7" key="1">
    <citation type="journal article" date="2011" name="J. Bacteriol.">
        <title>Genome sequence of Brevibacillus laterosporus LMG 15441, a pathogen of invertebrates.</title>
        <authorList>
            <person name="Djukic M."/>
            <person name="Poehlein A."/>
            <person name="Thurmer A."/>
            <person name="Daniel R."/>
        </authorList>
    </citation>
    <scope>NUCLEOTIDE SEQUENCE [LARGE SCALE GENOMIC DNA]</scope>
    <source>
        <strain evidence="6 7">LMG 15441</strain>
        <plasmid evidence="6 7">pBRLA33</plasmid>
    </source>
</reference>
<feature type="domain" description="Aminotransferase class I/classII large" evidence="5">
    <location>
        <begin position="27"/>
        <end position="381"/>
    </location>
</feature>
<dbReference type="PANTHER" id="PTHR42832:SF3">
    <property type="entry name" value="L-GLUTAMINE--4-(METHYLSULFANYL)-2-OXOBUTANOATE AMINOTRANSFERASE"/>
    <property type="match status" value="1"/>
</dbReference>
<dbReference type="InterPro" id="IPR015424">
    <property type="entry name" value="PyrdxlP-dep_Trfase"/>
</dbReference>
<dbReference type="SUPFAM" id="SSF53383">
    <property type="entry name" value="PLP-dependent transferases"/>
    <property type="match status" value="1"/>
</dbReference>
<keyword evidence="6" id="KW-0614">Plasmid</keyword>
<dbReference type="InterPro" id="IPR015421">
    <property type="entry name" value="PyrdxlP-dep_Trfase_major"/>
</dbReference>
<geneLocation type="plasmid" evidence="6 7">
    <name>pBRLA33</name>
</geneLocation>
<dbReference type="HOGENOM" id="CLU_017584_4_5_9"/>
<proteinExistence type="inferred from homology"/>
<dbReference type="InterPro" id="IPR004839">
    <property type="entry name" value="Aminotransferase_I/II_large"/>
</dbReference>
<comment type="cofactor">
    <cofactor evidence="1 4">
        <name>pyridoxal 5'-phosphate</name>
        <dbReference type="ChEBI" id="CHEBI:597326"/>
    </cofactor>
</comment>
<organism evidence="6 7">
    <name type="scientific">Brevibacillus laterosporus LMG 15441</name>
    <dbReference type="NCBI Taxonomy" id="1042163"/>
    <lineage>
        <taxon>Bacteria</taxon>
        <taxon>Bacillati</taxon>
        <taxon>Bacillota</taxon>
        <taxon>Bacilli</taxon>
        <taxon>Bacillales</taxon>
        <taxon>Paenibacillaceae</taxon>
        <taxon>Brevibacillus</taxon>
    </lineage>
</organism>